<evidence type="ECO:0000313" key="4">
    <source>
        <dbReference type="RefSeq" id="XP_030550647.2"/>
    </source>
</evidence>
<protein>
    <submittedName>
        <fullName evidence="4">L10-interacting MYB domain-containing protein-like</fullName>
    </submittedName>
</protein>
<feature type="domain" description="Myb/SANT-like" evidence="2">
    <location>
        <begin position="11"/>
        <end position="106"/>
    </location>
</feature>
<dbReference type="RefSeq" id="XP_030550647.2">
    <property type="nucleotide sequence ID" value="XM_030694787.2"/>
</dbReference>
<dbReference type="Proteomes" id="UP000827889">
    <property type="component" value="Chromosome 9"/>
</dbReference>
<feature type="compositionally biased region" description="Acidic residues" evidence="1">
    <location>
        <begin position="152"/>
        <end position="162"/>
    </location>
</feature>
<feature type="region of interest" description="Disordered" evidence="1">
    <location>
        <begin position="147"/>
        <end position="206"/>
    </location>
</feature>
<organism evidence="3 4">
    <name type="scientific">Rhodamnia argentea</name>
    <dbReference type="NCBI Taxonomy" id="178133"/>
    <lineage>
        <taxon>Eukaryota</taxon>
        <taxon>Viridiplantae</taxon>
        <taxon>Streptophyta</taxon>
        <taxon>Embryophyta</taxon>
        <taxon>Tracheophyta</taxon>
        <taxon>Spermatophyta</taxon>
        <taxon>Magnoliopsida</taxon>
        <taxon>eudicotyledons</taxon>
        <taxon>Gunneridae</taxon>
        <taxon>Pentapetalae</taxon>
        <taxon>rosids</taxon>
        <taxon>malvids</taxon>
        <taxon>Myrtales</taxon>
        <taxon>Myrtaceae</taxon>
        <taxon>Myrtoideae</taxon>
        <taxon>Myrteae</taxon>
        <taxon>Australasian group</taxon>
        <taxon>Rhodamnia</taxon>
    </lineage>
</organism>
<reference evidence="4" key="1">
    <citation type="submission" date="2025-08" db="UniProtKB">
        <authorList>
            <consortium name="RefSeq"/>
        </authorList>
    </citation>
    <scope>IDENTIFICATION</scope>
    <source>
        <tissue evidence="4">Leaf</tissue>
    </source>
</reference>
<dbReference type="InterPro" id="IPR045026">
    <property type="entry name" value="LIMYB"/>
</dbReference>
<dbReference type="KEGG" id="rarg:115755407"/>
<evidence type="ECO:0000256" key="1">
    <source>
        <dbReference type="SAM" id="MobiDB-lite"/>
    </source>
</evidence>
<dbReference type="AlphaFoldDB" id="A0A8B8QWE1"/>
<proteinExistence type="predicted"/>
<accession>A0A8B8QWE1</accession>
<evidence type="ECO:0000313" key="3">
    <source>
        <dbReference type="Proteomes" id="UP000827889"/>
    </source>
</evidence>
<dbReference type="GeneID" id="115755407"/>
<gene>
    <name evidence="4" type="primary">LOC115755407</name>
</gene>
<sequence length="206" mass="23573">MASQKDTSNAKWTETSINLFVSLMVEQLKKGNRISCTFNKVGWKNIRTAFNNKIGIQYTQVQLRNKANKLRSQYVSFKKLLGQSGFGWDNVNKRVTIDNPSIWELYVEDNIEWTKFKKDRFPSYPELCIVFGDTYTTGEQAIGSGQNLALSDDGDNYEDDGNDFAKGFDDHQLDEEGFTLANPSTPVHDKHNLDRTPNTKRRKKSS</sequence>
<evidence type="ECO:0000259" key="2">
    <source>
        <dbReference type="Pfam" id="PF12776"/>
    </source>
</evidence>
<keyword evidence="3" id="KW-1185">Reference proteome</keyword>
<dbReference type="Pfam" id="PF12776">
    <property type="entry name" value="Myb_DNA-bind_3"/>
    <property type="match status" value="1"/>
</dbReference>
<dbReference type="InterPro" id="IPR024752">
    <property type="entry name" value="Myb/SANT-like_dom"/>
</dbReference>
<name>A0A8B8QWE1_9MYRT</name>
<dbReference type="PANTHER" id="PTHR47584">
    <property type="match status" value="1"/>
</dbReference>
<dbReference type="PANTHER" id="PTHR47584:SF19">
    <property type="entry name" value="L10-INTERACTING MYB DOMAIN-CONTAINING PROTEIN-LIKE"/>
    <property type="match status" value="1"/>
</dbReference>